<dbReference type="Proteomes" id="UP001431209">
    <property type="component" value="Unassembled WGS sequence"/>
</dbReference>
<dbReference type="AlphaFoldDB" id="A0AAW2ZHY0"/>
<gene>
    <name evidence="1" type="ORF">AKO1_015828</name>
</gene>
<evidence type="ECO:0000313" key="2">
    <source>
        <dbReference type="Proteomes" id="UP001431209"/>
    </source>
</evidence>
<sequence length="184" mass="21217">MLRLSSCAQRVLFNRCTRNQKILYHTHRILQQNVASAEPAGNVVVDQSTIVPEQKDLEVDPEINLETQQLTDKLTEIESKIRDLEMRTIQEIVDNRNFVWSAKCQTNNLKEENIKAFIEDFKSVQKDFSQAVTLNLNDIKLLENKLMDEKSTTILNNVKSSFEGLQLIAQSLQKTLTIEKKKNL</sequence>
<evidence type="ECO:0000313" key="1">
    <source>
        <dbReference type="EMBL" id="KAL0488746.1"/>
    </source>
</evidence>
<organism evidence="1 2">
    <name type="scientific">Acrasis kona</name>
    <dbReference type="NCBI Taxonomy" id="1008807"/>
    <lineage>
        <taxon>Eukaryota</taxon>
        <taxon>Discoba</taxon>
        <taxon>Heterolobosea</taxon>
        <taxon>Tetramitia</taxon>
        <taxon>Eutetramitia</taxon>
        <taxon>Acrasidae</taxon>
        <taxon>Acrasis</taxon>
    </lineage>
</organism>
<name>A0AAW2ZHY0_9EUKA</name>
<proteinExistence type="predicted"/>
<accession>A0AAW2ZHY0</accession>
<comment type="caution">
    <text evidence="1">The sequence shown here is derived from an EMBL/GenBank/DDBJ whole genome shotgun (WGS) entry which is preliminary data.</text>
</comment>
<dbReference type="EMBL" id="JAOPGA020001473">
    <property type="protein sequence ID" value="KAL0488746.1"/>
    <property type="molecule type" value="Genomic_DNA"/>
</dbReference>
<protein>
    <submittedName>
        <fullName evidence="1">Ribosome biogenesis GTPase RsgA</fullName>
    </submittedName>
</protein>
<reference evidence="1 2" key="1">
    <citation type="submission" date="2024-03" db="EMBL/GenBank/DDBJ databases">
        <title>The Acrasis kona genome and developmental transcriptomes reveal deep origins of eukaryotic multicellular pathways.</title>
        <authorList>
            <person name="Sheikh S."/>
            <person name="Fu C.-J."/>
            <person name="Brown M.W."/>
            <person name="Baldauf S.L."/>
        </authorList>
    </citation>
    <scope>NUCLEOTIDE SEQUENCE [LARGE SCALE GENOMIC DNA]</scope>
    <source>
        <strain evidence="1 2">ATCC MYA-3509</strain>
    </source>
</reference>
<keyword evidence="2" id="KW-1185">Reference proteome</keyword>